<name>A0A4Y8WL09_9VIBR</name>
<dbReference type="OrthoDB" id="5877219at2"/>
<evidence type="ECO:0000313" key="2">
    <source>
        <dbReference type="Proteomes" id="UP000297753"/>
    </source>
</evidence>
<accession>A0A4Y8WL09</accession>
<organism evidence="1 2">
    <name type="scientific">Vibrio ouci</name>
    <dbReference type="NCBI Taxonomy" id="2499078"/>
    <lineage>
        <taxon>Bacteria</taxon>
        <taxon>Pseudomonadati</taxon>
        <taxon>Pseudomonadota</taxon>
        <taxon>Gammaproteobacteria</taxon>
        <taxon>Vibrionales</taxon>
        <taxon>Vibrionaceae</taxon>
        <taxon>Vibrio</taxon>
    </lineage>
</organism>
<dbReference type="EMBL" id="SATR01000001">
    <property type="protein sequence ID" value="TFH93607.1"/>
    <property type="molecule type" value="Genomic_DNA"/>
</dbReference>
<dbReference type="RefSeq" id="WP_134833843.1">
    <property type="nucleotide sequence ID" value="NZ_SATR01000001.1"/>
</dbReference>
<gene>
    <name evidence="1" type="ORF">ELS82_01205</name>
</gene>
<evidence type="ECO:0000313" key="1">
    <source>
        <dbReference type="EMBL" id="TFH93607.1"/>
    </source>
</evidence>
<sequence>MGTTTKQTQKQIQRALDALGWSHNQLASVLYEELNDNDDFRETDKDDIRKLGQNIKKQLQRESTPDERLKQYLRILSEHPDYQALKLGTVLPQYVEHECINSDLTVQLTELSAELDQFNENEKGR</sequence>
<keyword evidence="1" id="KW-0648">Protein biosynthesis</keyword>
<comment type="caution">
    <text evidence="1">The sequence shown here is derived from an EMBL/GenBank/DDBJ whole genome shotgun (WGS) entry which is preliminary data.</text>
</comment>
<dbReference type="GO" id="GO:0003746">
    <property type="term" value="F:translation elongation factor activity"/>
    <property type="evidence" value="ECO:0007669"/>
    <property type="project" value="UniProtKB-KW"/>
</dbReference>
<keyword evidence="1" id="KW-0251">Elongation factor</keyword>
<proteinExistence type="predicted"/>
<dbReference type="AlphaFoldDB" id="A0A4Y8WL09"/>
<dbReference type="Proteomes" id="UP000297753">
    <property type="component" value="Unassembled WGS sequence"/>
</dbReference>
<reference evidence="1 2" key="1">
    <citation type="submission" date="2019-01" db="EMBL/GenBank/DDBJ databases">
        <title>Vibrio BEI176 sp. nov, a marine bacterium isolated from China: eastern marignal seas.</title>
        <authorList>
            <person name="Li B."/>
        </authorList>
    </citation>
    <scope>NUCLEOTIDE SEQUENCE [LARGE SCALE GENOMIC DNA]</scope>
    <source>
        <strain evidence="1 2">BEI176</strain>
    </source>
</reference>
<keyword evidence="2" id="KW-1185">Reference proteome</keyword>
<protein>
    <submittedName>
        <fullName evidence="1">Elongation factor Ts</fullName>
    </submittedName>
</protein>